<sequence length="267" mass="31039">MWRDIIHGSPTLAFYKETGLVHPPDLDGSEPENIKHPVNPLALDLISVFWRKAAPFAITGFEDILARKAALRRIFSCFDRILDSTSFLPPGNDDFTAFPNFQDNWRRLSRHRKYPREDEDGKYGLFLNPATQSCAVRHIAQMLIELLYFSTPTRVRKAYGGEVYDRITRTYSEDTTQAFVIVVYELYLENSIVFHKIIFDCYEPFGVRIARDEEISCLYETNAGFEGDRRIWWLSKYVEFTESADPATHDSSDWSELDPDSAPWWDI</sequence>
<organism evidence="2 3">
    <name type="scientific">Arthrobotrys musiformis</name>
    <dbReference type="NCBI Taxonomy" id="47236"/>
    <lineage>
        <taxon>Eukaryota</taxon>
        <taxon>Fungi</taxon>
        <taxon>Dikarya</taxon>
        <taxon>Ascomycota</taxon>
        <taxon>Pezizomycotina</taxon>
        <taxon>Orbiliomycetes</taxon>
        <taxon>Orbiliales</taxon>
        <taxon>Orbiliaceae</taxon>
        <taxon>Arthrobotrys</taxon>
    </lineage>
</organism>
<evidence type="ECO:0008006" key="4">
    <source>
        <dbReference type="Google" id="ProtNLM"/>
    </source>
</evidence>
<gene>
    <name evidence="2" type="ORF">TWF481_010355</name>
</gene>
<dbReference type="AlphaFoldDB" id="A0AAV9W0H8"/>
<accession>A0AAV9W0H8</accession>
<keyword evidence="3" id="KW-1185">Reference proteome</keyword>
<evidence type="ECO:0000313" key="3">
    <source>
        <dbReference type="Proteomes" id="UP001370758"/>
    </source>
</evidence>
<dbReference type="EMBL" id="JAVHJL010000007">
    <property type="protein sequence ID" value="KAK6499998.1"/>
    <property type="molecule type" value="Genomic_DNA"/>
</dbReference>
<reference evidence="2 3" key="1">
    <citation type="submission" date="2023-08" db="EMBL/GenBank/DDBJ databases">
        <authorList>
            <person name="Palmer J.M."/>
        </authorList>
    </citation>
    <scope>NUCLEOTIDE SEQUENCE [LARGE SCALE GENOMIC DNA]</scope>
    <source>
        <strain evidence="2 3">TWF481</strain>
    </source>
</reference>
<dbReference type="Proteomes" id="UP001370758">
    <property type="component" value="Unassembled WGS sequence"/>
</dbReference>
<protein>
    <recommendedName>
        <fullName evidence="4">HNH nuclease domain-containing protein</fullName>
    </recommendedName>
</protein>
<evidence type="ECO:0000313" key="2">
    <source>
        <dbReference type="EMBL" id="KAK6499998.1"/>
    </source>
</evidence>
<comment type="caution">
    <text evidence="2">The sequence shown here is derived from an EMBL/GenBank/DDBJ whole genome shotgun (WGS) entry which is preliminary data.</text>
</comment>
<feature type="region of interest" description="Disordered" evidence="1">
    <location>
        <begin position="245"/>
        <end position="267"/>
    </location>
</feature>
<evidence type="ECO:0000256" key="1">
    <source>
        <dbReference type="SAM" id="MobiDB-lite"/>
    </source>
</evidence>
<proteinExistence type="predicted"/>
<name>A0AAV9W0H8_9PEZI</name>